<organism evidence="1 2">
    <name type="scientific">Rhizopus delemar</name>
    <dbReference type="NCBI Taxonomy" id="936053"/>
    <lineage>
        <taxon>Eukaryota</taxon>
        <taxon>Fungi</taxon>
        <taxon>Fungi incertae sedis</taxon>
        <taxon>Mucoromycota</taxon>
        <taxon>Mucoromycotina</taxon>
        <taxon>Mucoromycetes</taxon>
        <taxon>Mucorales</taxon>
        <taxon>Mucorineae</taxon>
        <taxon>Rhizopodaceae</taxon>
        <taxon>Rhizopus</taxon>
    </lineage>
</organism>
<comment type="caution">
    <text evidence="1">The sequence shown here is derived from an EMBL/GenBank/DDBJ whole genome shotgun (WGS) entry which is preliminary data.</text>
</comment>
<sequence length="183" mass="18854">MRRWQQTCPDPDHGGGLFSLGALAAALGARMRGVVDLGQVLEIEVGVDLRGGDVGVAEQFLHATQALALGQLADADLHRALADRPVAAGKHRRGRAASAFRAPGQQRFACGAAERHPALAVALAQHVDQAAVEIQVAPVPAARGRGGRVHLPVPVRPAAPLRRHRAPAATAAVHAALSASPPG</sequence>
<accession>A0A9P6XZA2</accession>
<protein>
    <submittedName>
        <fullName evidence="1">Uncharacterized protein</fullName>
    </submittedName>
</protein>
<dbReference type="AlphaFoldDB" id="A0A9P6XZA2"/>
<reference evidence="1 2" key="1">
    <citation type="journal article" date="2020" name="Microb. Genom.">
        <title>Genetic diversity of clinical and environmental Mucorales isolates obtained from an investigation of mucormycosis cases among solid organ transplant recipients.</title>
        <authorList>
            <person name="Nguyen M.H."/>
            <person name="Kaul D."/>
            <person name="Muto C."/>
            <person name="Cheng S.J."/>
            <person name="Richter R.A."/>
            <person name="Bruno V.M."/>
            <person name="Liu G."/>
            <person name="Beyhan S."/>
            <person name="Sundermann A.J."/>
            <person name="Mounaud S."/>
            <person name="Pasculle A.W."/>
            <person name="Nierman W.C."/>
            <person name="Driscoll E."/>
            <person name="Cumbie R."/>
            <person name="Clancy C.J."/>
            <person name="Dupont C.L."/>
        </authorList>
    </citation>
    <scope>NUCLEOTIDE SEQUENCE [LARGE SCALE GENOMIC DNA]</scope>
    <source>
        <strain evidence="1 2">GL24</strain>
    </source>
</reference>
<gene>
    <name evidence="1" type="ORF">G6F50_015234</name>
</gene>
<dbReference type="EMBL" id="JAANIU010008144">
    <property type="protein sequence ID" value="KAG1535737.1"/>
    <property type="molecule type" value="Genomic_DNA"/>
</dbReference>
<name>A0A9P6XZA2_9FUNG</name>
<keyword evidence="2" id="KW-1185">Reference proteome</keyword>
<proteinExistence type="predicted"/>
<evidence type="ECO:0000313" key="1">
    <source>
        <dbReference type="EMBL" id="KAG1535737.1"/>
    </source>
</evidence>
<dbReference type="Proteomes" id="UP000740926">
    <property type="component" value="Unassembled WGS sequence"/>
</dbReference>
<evidence type="ECO:0000313" key="2">
    <source>
        <dbReference type="Proteomes" id="UP000740926"/>
    </source>
</evidence>